<gene>
    <name evidence="1" type="ORF">KZ820_14370</name>
</gene>
<dbReference type="EMBL" id="JAHXZN010000005">
    <property type="protein sequence ID" value="MBW6531923.1"/>
    <property type="molecule type" value="Genomic_DNA"/>
</dbReference>
<evidence type="ECO:0000313" key="2">
    <source>
        <dbReference type="Proteomes" id="UP000759103"/>
    </source>
</evidence>
<proteinExistence type="predicted"/>
<dbReference type="Pfam" id="PF05521">
    <property type="entry name" value="Phage_HCP"/>
    <property type="match status" value="1"/>
</dbReference>
<name>A0ABS7BQR0_9SPHN</name>
<protein>
    <submittedName>
        <fullName evidence="1">Head-tail adaptor protein</fullName>
    </submittedName>
</protein>
<dbReference type="Proteomes" id="UP000759103">
    <property type="component" value="Unassembled WGS sequence"/>
</dbReference>
<accession>A0ABS7BQR0</accession>
<dbReference type="InterPro" id="IPR038666">
    <property type="entry name" value="SSP1_head-tail_sf"/>
</dbReference>
<keyword evidence="2" id="KW-1185">Reference proteome</keyword>
<comment type="caution">
    <text evidence="1">The sequence shown here is derived from an EMBL/GenBank/DDBJ whole genome shotgun (WGS) entry which is preliminary data.</text>
</comment>
<dbReference type="InterPro" id="IPR008767">
    <property type="entry name" value="Phage_SPP1_head-tail_adaptor"/>
</dbReference>
<dbReference type="Gene3D" id="2.40.10.270">
    <property type="entry name" value="Bacteriophage SPP1 head-tail adaptor protein"/>
    <property type="match status" value="1"/>
</dbReference>
<sequence>MLGLDTGSLDRRVRIEQPVADAAFDGAGSGEWESIATVWASIVDALPSRGERLAEGINVSTRPARVRMRYRADVTAAMRLVEILGGADGRVMQIVTVPAELGRRDGLEMMVETYEPGGNTA</sequence>
<evidence type="ECO:0000313" key="1">
    <source>
        <dbReference type="EMBL" id="MBW6531923.1"/>
    </source>
</evidence>
<reference evidence="1 2" key="1">
    <citation type="submission" date="2021-07" db="EMBL/GenBank/DDBJ databases">
        <title>Sphingomonas sp.</title>
        <authorList>
            <person name="Feng G."/>
            <person name="Li J."/>
            <person name="Pan M."/>
        </authorList>
    </citation>
    <scope>NUCLEOTIDE SEQUENCE [LARGE SCALE GENOMIC DNA]</scope>
    <source>
        <strain evidence="1 2">RRHST34</strain>
    </source>
</reference>
<organism evidence="1 2">
    <name type="scientific">Sphingomonas citri</name>
    <dbReference type="NCBI Taxonomy" id="2862499"/>
    <lineage>
        <taxon>Bacteria</taxon>
        <taxon>Pseudomonadati</taxon>
        <taxon>Pseudomonadota</taxon>
        <taxon>Alphaproteobacteria</taxon>
        <taxon>Sphingomonadales</taxon>
        <taxon>Sphingomonadaceae</taxon>
        <taxon>Sphingomonas</taxon>
    </lineage>
</organism>
<dbReference type="RefSeq" id="WP_219749304.1">
    <property type="nucleotide sequence ID" value="NZ_JAHXZN010000005.1"/>
</dbReference>